<sequence length="347" mass="39440">MVVLSDCLTNKIDEGCLKVANSLAKRLKKAEPNTTIVSFSRRSDDSDNYMSLNKFFLNKELWELLNRKKEPILYIPFASNTTASCLRTFILSLLSKRKTAVLFVLRFHMNPLGKILLKASGAKVIALSQESYQFYKKIVGKRAFYLKTGIDTDKFTPVNQEKKQILREKYYIPAEKKVVLHVGHLKGSRNVDKLVGIDERYHIILVVSSVTEAEKDASIRTMLEIRGNITIIDTYLRNVQEVYQLADVYLFPVQEIENCIDIPLSVLEAASCNLPIVTTEYGELASFIGQEGFLFTADLSSNSLNEALETMISKAEINNRQAVLEYDWRHSVDKLQRMIEAGDEIHG</sequence>
<dbReference type="EMBL" id="JAQLGM010000016">
    <property type="protein sequence ID" value="MDB2000198.1"/>
    <property type="molecule type" value="Genomic_DNA"/>
</dbReference>
<dbReference type="EC" id="2.4.-.-" evidence="2"/>
<reference evidence="2" key="1">
    <citation type="submission" date="2019-11" db="EMBL/GenBank/DDBJ databases">
        <authorList>
            <person name="Feng L."/>
        </authorList>
    </citation>
    <scope>NUCLEOTIDE SEQUENCE</scope>
    <source>
        <strain evidence="2">CsymbiosumLFYP84</strain>
    </source>
</reference>
<organism evidence="2">
    <name type="scientific">Clostridium symbiosum</name>
    <name type="common">Bacteroides symbiosus</name>
    <dbReference type="NCBI Taxonomy" id="1512"/>
    <lineage>
        <taxon>Bacteria</taxon>
        <taxon>Bacillati</taxon>
        <taxon>Bacillota</taxon>
        <taxon>Clostridia</taxon>
        <taxon>Lachnospirales</taxon>
        <taxon>Lachnospiraceae</taxon>
        <taxon>Otoolea</taxon>
    </lineage>
</organism>
<gene>
    <name evidence="2" type="primary">tuaC</name>
    <name evidence="2" type="ORF">CSLFYP84_04170</name>
    <name evidence="1" type="ORF">PM006_08305</name>
</gene>
<evidence type="ECO:0000313" key="1">
    <source>
        <dbReference type="EMBL" id="MDB2000198.1"/>
    </source>
</evidence>
<dbReference type="Gene3D" id="3.40.50.2000">
    <property type="entry name" value="Glycogen Phosphorylase B"/>
    <property type="match status" value="2"/>
</dbReference>
<reference evidence="1" key="2">
    <citation type="submission" date="2023-01" db="EMBL/GenBank/DDBJ databases">
        <title>Human gut microbiome strain richness.</title>
        <authorList>
            <person name="Chen-Liaw A."/>
        </authorList>
    </citation>
    <scope>NUCLEOTIDE SEQUENCE</scope>
    <source>
        <strain evidence="1">B1_m1001713B170214d0_201011</strain>
    </source>
</reference>
<dbReference type="CDD" id="cd03801">
    <property type="entry name" value="GT4_PimA-like"/>
    <property type="match status" value="1"/>
</dbReference>
<protein>
    <submittedName>
        <fullName evidence="1">Glycosyltransferase family 4 protein</fullName>
    </submittedName>
    <submittedName>
        <fullName evidence="2">Teichuronic acid biosynthesis glycosyltransferase TuaC</fullName>
        <ecNumber evidence="2">2.4.-.-</ecNumber>
    </submittedName>
</protein>
<dbReference type="InterPro" id="IPR050194">
    <property type="entry name" value="Glycosyltransferase_grp1"/>
</dbReference>
<keyword evidence="2" id="KW-0808">Transferase</keyword>
<accession>A0A6N3HR66</accession>
<proteinExistence type="predicted"/>
<dbReference type="AlphaFoldDB" id="A0A6N3HR66"/>
<evidence type="ECO:0000313" key="2">
    <source>
        <dbReference type="EMBL" id="VYU79446.1"/>
    </source>
</evidence>
<dbReference type="SUPFAM" id="SSF53756">
    <property type="entry name" value="UDP-Glycosyltransferase/glycogen phosphorylase"/>
    <property type="match status" value="1"/>
</dbReference>
<dbReference type="GO" id="GO:0016757">
    <property type="term" value="F:glycosyltransferase activity"/>
    <property type="evidence" value="ECO:0007669"/>
    <property type="project" value="UniProtKB-KW"/>
</dbReference>
<dbReference type="PANTHER" id="PTHR45947">
    <property type="entry name" value="SULFOQUINOVOSYL TRANSFERASE SQD2"/>
    <property type="match status" value="1"/>
</dbReference>
<name>A0A6N3HR66_CLOSY</name>
<dbReference type="RefSeq" id="WP_021643196.1">
    <property type="nucleotide sequence ID" value="NZ_CACRUA010000077.1"/>
</dbReference>
<keyword evidence="2" id="KW-0328">Glycosyltransferase</keyword>
<dbReference type="Proteomes" id="UP001300871">
    <property type="component" value="Unassembled WGS sequence"/>
</dbReference>
<dbReference type="EMBL" id="CACRUA010000077">
    <property type="protein sequence ID" value="VYU79446.1"/>
    <property type="molecule type" value="Genomic_DNA"/>
</dbReference>
<dbReference type="Pfam" id="PF13692">
    <property type="entry name" value="Glyco_trans_1_4"/>
    <property type="match status" value="1"/>
</dbReference>
<dbReference type="PANTHER" id="PTHR45947:SF3">
    <property type="entry name" value="SULFOQUINOVOSYL TRANSFERASE SQD2"/>
    <property type="match status" value="1"/>
</dbReference>